<proteinExistence type="predicted"/>
<dbReference type="EMBL" id="JAMSLR010000007">
    <property type="protein sequence ID" value="MCM8749627.1"/>
    <property type="molecule type" value="Genomic_DNA"/>
</dbReference>
<dbReference type="AlphaFoldDB" id="A0AA42BAE8"/>
<dbReference type="Proteomes" id="UP001165306">
    <property type="component" value="Unassembled WGS sequence"/>
</dbReference>
<gene>
    <name evidence="1" type="ORF">NET02_10745</name>
</gene>
<keyword evidence="2" id="KW-1185">Reference proteome</keyword>
<evidence type="ECO:0000313" key="2">
    <source>
        <dbReference type="Proteomes" id="UP001165306"/>
    </source>
</evidence>
<accession>A0AA42BAE8</accession>
<name>A0AA42BAE8_9BACT</name>
<organism evidence="1 2">
    <name type="scientific">Thermalbibacter longus</name>
    <dbReference type="NCBI Taxonomy" id="2951981"/>
    <lineage>
        <taxon>Bacteria</taxon>
        <taxon>Pseudomonadati</taxon>
        <taxon>Thermomicrobiota</taxon>
        <taxon>Thermomicrobia</taxon>
        <taxon>Thermomicrobiales</taxon>
        <taxon>Thermomicrobiaceae</taxon>
        <taxon>Thermalbibacter</taxon>
    </lineage>
</organism>
<comment type="caution">
    <text evidence="1">The sequence shown here is derived from an EMBL/GenBank/DDBJ whole genome shotgun (WGS) entry which is preliminary data.</text>
</comment>
<dbReference type="RefSeq" id="WP_284057411.1">
    <property type="nucleotide sequence ID" value="NZ_JAMSLR010000007.1"/>
</dbReference>
<reference evidence="1" key="1">
    <citation type="submission" date="2022-06" db="EMBL/GenBank/DDBJ databases">
        <title>CFH 74404 Thermomicrobiaceae sp.</title>
        <authorList>
            <person name="Ming H."/>
            <person name="Li W.-J."/>
            <person name="Zhao Z."/>
        </authorList>
    </citation>
    <scope>NUCLEOTIDE SEQUENCE</scope>
    <source>
        <strain evidence="1">CFH 74404</strain>
    </source>
</reference>
<sequence length="135" mass="15080">MASEQQDFVGSDEVQEQLEAFHQYLASLEVREGLDQVQPPERLLRYSEIENLVRWRVTLKPVRSLRAAARFRAALSQLPLCITAQACDLSPEELHFSLTTVHLSLAEVRARVEAALHATGCLGVVDVEPQSLEDA</sequence>
<protein>
    <submittedName>
        <fullName evidence="1">Uncharacterized protein</fullName>
    </submittedName>
</protein>
<evidence type="ECO:0000313" key="1">
    <source>
        <dbReference type="EMBL" id="MCM8749627.1"/>
    </source>
</evidence>